<name>A0A1W5D6G5_9LECA</name>
<organism evidence="3 4">
    <name type="scientific">Lasallia pustulata</name>
    <dbReference type="NCBI Taxonomy" id="136370"/>
    <lineage>
        <taxon>Eukaryota</taxon>
        <taxon>Fungi</taxon>
        <taxon>Dikarya</taxon>
        <taxon>Ascomycota</taxon>
        <taxon>Pezizomycotina</taxon>
        <taxon>Lecanoromycetes</taxon>
        <taxon>OSLEUM clade</taxon>
        <taxon>Umbilicariomycetidae</taxon>
        <taxon>Umbilicariales</taxon>
        <taxon>Umbilicariaceae</taxon>
        <taxon>Lasallia</taxon>
    </lineage>
</organism>
<proteinExistence type="predicted"/>
<evidence type="ECO:0000256" key="1">
    <source>
        <dbReference type="SAM" id="MobiDB-lite"/>
    </source>
</evidence>
<keyword evidence="2" id="KW-0732">Signal</keyword>
<dbReference type="AlphaFoldDB" id="A0A1W5D6G5"/>
<evidence type="ECO:0000313" key="4">
    <source>
        <dbReference type="Proteomes" id="UP000192927"/>
    </source>
</evidence>
<protein>
    <submittedName>
        <fullName evidence="3">Uncharacterized protein</fullName>
    </submittedName>
</protein>
<sequence>MLYMPVHALGLFALLSPLALAQNDQNQEQLCTDACIVSATCNNQCILKPQDQITSCVCQDNCLCAMAICEQCCIASGGQDTDPFCQSGASDNLLFCADPTGAGLAPNDNCLVYKSLTYDATALFPSTIEAFVNQIPLPTGIIFSAQASGSGSSGSTTGALSASSLNSQAASFTGTTVPTTAKSTARIATVSPQSTAAASSATASSAGATSAASGTPAPATATAKPNAGSRGFGGSRVAVLDLAVALGLIAAL</sequence>
<evidence type="ECO:0000256" key="2">
    <source>
        <dbReference type="SAM" id="SignalP"/>
    </source>
</evidence>
<feature type="chain" id="PRO_5012145107" evidence="2">
    <location>
        <begin position="22"/>
        <end position="252"/>
    </location>
</feature>
<feature type="signal peptide" evidence="2">
    <location>
        <begin position="1"/>
        <end position="21"/>
    </location>
</feature>
<accession>A0A1W5D6G5</accession>
<feature type="region of interest" description="Disordered" evidence="1">
    <location>
        <begin position="207"/>
        <end position="229"/>
    </location>
</feature>
<dbReference type="EMBL" id="FWEW01002698">
    <property type="protein sequence ID" value="SLM38713.1"/>
    <property type="molecule type" value="Genomic_DNA"/>
</dbReference>
<feature type="compositionally biased region" description="Low complexity" evidence="1">
    <location>
        <begin position="207"/>
        <end position="223"/>
    </location>
</feature>
<dbReference type="Proteomes" id="UP000192927">
    <property type="component" value="Unassembled WGS sequence"/>
</dbReference>
<keyword evidence="4" id="KW-1185">Reference proteome</keyword>
<evidence type="ECO:0000313" key="3">
    <source>
        <dbReference type="EMBL" id="SLM38713.1"/>
    </source>
</evidence>
<reference evidence="4" key="1">
    <citation type="submission" date="2017-03" db="EMBL/GenBank/DDBJ databases">
        <authorList>
            <person name="Sharma R."/>
            <person name="Thines M."/>
        </authorList>
    </citation>
    <scope>NUCLEOTIDE SEQUENCE [LARGE SCALE GENOMIC DNA]</scope>
</reference>